<name>E9HXK7_DAPPU</name>
<evidence type="ECO:0000313" key="2">
    <source>
        <dbReference type="Proteomes" id="UP000000305"/>
    </source>
</evidence>
<dbReference type="EMBL" id="GL733047">
    <property type="protein sequence ID" value="EFX63521.1"/>
    <property type="molecule type" value="Genomic_DNA"/>
</dbReference>
<accession>E9HXK7</accession>
<dbReference type="KEGG" id="dpx:DAPPUDRAFT_119138"/>
<dbReference type="InParanoid" id="E9HXK7"/>
<protein>
    <submittedName>
        <fullName evidence="1">Uncharacterized protein</fullName>
    </submittedName>
</protein>
<evidence type="ECO:0000313" key="1">
    <source>
        <dbReference type="EMBL" id="EFX63521.1"/>
    </source>
</evidence>
<dbReference type="AlphaFoldDB" id="E9HXK7"/>
<keyword evidence="2" id="KW-1185">Reference proteome</keyword>
<organism evidence="1 2">
    <name type="scientific">Daphnia pulex</name>
    <name type="common">Water flea</name>
    <dbReference type="NCBI Taxonomy" id="6669"/>
    <lineage>
        <taxon>Eukaryota</taxon>
        <taxon>Metazoa</taxon>
        <taxon>Ecdysozoa</taxon>
        <taxon>Arthropoda</taxon>
        <taxon>Crustacea</taxon>
        <taxon>Branchiopoda</taxon>
        <taxon>Diplostraca</taxon>
        <taxon>Cladocera</taxon>
        <taxon>Anomopoda</taxon>
        <taxon>Daphniidae</taxon>
        <taxon>Daphnia</taxon>
    </lineage>
</organism>
<dbReference type="HOGENOM" id="CLU_1338774_0_0_1"/>
<sequence>MWRFYDDEDDYERERDRVLRRFRYVQDAIQLVSRLEWQDEEKRKKWTSDIYNVECIKFSLKIGNNMSTSQKFEAEQEWASALREIGTNELREATLALGLKVGGGTVDLTYQTFCAQLNTALERFQAANMDITAFVLLKDMLDQTKREILTLKHSTYLALAQPLQYREQEDFAAFQKRQQNNAKRRKKNEEMNVAAAAAVVKKENV</sequence>
<reference evidence="1 2" key="1">
    <citation type="journal article" date="2011" name="Science">
        <title>The ecoresponsive genome of Daphnia pulex.</title>
        <authorList>
            <person name="Colbourne J.K."/>
            <person name="Pfrender M.E."/>
            <person name="Gilbert D."/>
            <person name="Thomas W.K."/>
            <person name="Tucker A."/>
            <person name="Oakley T.H."/>
            <person name="Tokishita S."/>
            <person name="Aerts A."/>
            <person name="Arnold G.J."/>
            <person name="Basu M.K."/>
            <person name="Bauer D.J."/>
            <person name="Caceres C.E."/>
            <person name="Carmel L."/>
            <person name="Casola C."/>
            <person name="Choi J.H."/>
            <person name="Detter J.C."/>
            <person name="Dong Q."/>
            <person name="Dusheyko S."/>
            <person name="Eads B.D."/>
            <person name="Frohlich T."/>
            <person name="Geiler-Samerotte K.A."/>
            <person name="Gerlach D."/>
            <person name="Hatcher P."/>
            <person name="Jogdeo S."/>
            <person name="Krijgsveld J."/>
            <person name="Kriventseva E.V."/>
            <person name="Kultz D."/>
            <person name="Laforsch C."/>
            <person name="Lindquist E."/>
            <person name="Lopez J."/>
            <person name="Manak J.R."/>
            <person name="Muller J."/>
            <person name="Pangilinan J."/>
            <person name="Patwardhan R.P."/>
            <person name="Pitluck S."/>
            <person name="Pritham E.J."/>
            <person name="Rechtsteiner A."/>
            <person name="Rho M."/>
            <person name="Rogozin I.B."/>
            <person name="Sakarya O."/>
            <person name="Salamov A."/>
            <person name="Schaack S."/>
            <person name="Shapiro H."/>
            <person name="Shiga Y."/>
            <person name="Skalitzky C."/>
            <person name="Smith Z."/>
            <person name="Souvorov A."/>
            <person name="Sung W."/>
            <person name="Tang Z."/>
            <person name="Tsuchiya D."/>
            <person name="Tu H."/>
            <person name="Vos H."/>
            <person name="Wang M."/>
            <person name="Wolf Y.I."/>
            <person name="Yamagata H."/>
            <person name="Yamada T."/>
            <person name="Ye Y."/>
            <person name="Shaw J.R."/>
            <person name="Andrews J."/>
            <person name="Crease T.J."/>
            <person name="Tang H."/>
            <person name="Lucas S.M."/>
            <person name="Robertson H.M."/>
            <person name="Bork P."/>
            <person name="Koonin E.V."/>
            <person name="Zdobnov E.M."/>
            <person name="Grigoriev I.V."/>
            <person name="Lynch M."/>
            <person name="Boore J.L."/>
        </authorList>
    </citation>
    <scope>NUCLEOTIDE SEQUENCE [LARGE SCALE GENOMIC DNA]</scope>
</reference>
<proteinExistence type="predicted"/>
<gene>
    <name evidence="1" type="ORF">DAPPUDRAFT_119138</name>
</gene>
<dbReference type="Proteomes" id="UP000000305">
    <property type="component" value="Unassembled WGS sequence"/>
</dbReference>